<dbReference type="Gene3D" id="3.40.30.10">
    <property type="entry name" value="Glutaredoxin"/>
    <property type="match status" value="1"/>
</dbReference>
<dbReference type="Pfam" id="PF00085">
    <property type="entry name" value="Thioredoxin"/>
    <property type="match status" value="1"/>
</dbReference>
<sequence>MSSCSFFPVSRLSRRPRSSLDCFFMIPKSPIGRQDSILVRARAAQIRFRHSHEQSLVLKQRNNLPLNVVTDSQIGSGGGEAEEEEEDVCPVDCVREFKTEDEFSRIMERAKAAGALVVVDFYRTSCGSCKYIEQGFAKLCKCAGDRQAEPEVVFLKHNVSVRVMFVVAERLRIRAVPLFHFYKNGVLLEAFPTRDKERILLHLAVESSPSSSSIVKVYNSNFIRFG</sequence>
<dbReference type="PROSITE" id="PS51352">
    <property type="entry name" value="THIOREDOXIN_2"/>
    <property type="match status" value="1"/>
</dbReference>
<feature type="domain" description="Thioredoxin" evidence="1">
    <location>
        <begin position="55"/>
        <end position="208"/>
    </location>
</feature>
<dbReference type="PANTHER" id="PTHR47912">
    <property type="entry name" value="THIOREDOXIN-LIKE 4, CHLOROPLASTIC"/>
    <property type="match status" value="1"/>
</dbReference>
<dbReference type="AlphaFoldDB" id="A0A8J5I2M8"/>
<dbReference type="InterPro" id="IPR044176">
    <property type="entry name" value="TRL4_chloroplastic"/>
</dbReference>
<evidence type="ECO:0000313" key="3">
    <source>
        <dbReference type="Proteomes" id="UP000734854"/>
    </source>
</evidence>
<evidence type="ECO:0000313" key="2">
    <source>
        <dbReference type="EMBL" id="KAG6534144.1"/>
    </source>
</evidence>
<dbReference type="PANTHER" id="PTHR47912:SF1">
    <property type="entry name" value="THIOREDOXIN-LIKE 4, CHLOROPLASTIC"/>
    <property type="match status" value="1"/>
</dbReference>
<dbReference type="InterPro" id="IPR036249">
    <property type="entry name" value="Thioredoxin-like_sf"/>
</dbReference>
<dbReference type="EMBL" id="JACMSC010000002">
    <property type="protein sequence ID" value="KAG6534144.1"/>
    <property type="molecule type" value="Genomic_DNA"/>
</dbReference>
<accession>A0A8J5I2M8</accession>
<protein>
    <recommendedName>
        <fullName evidence="1">Thioredoxin domain-containing protein</fullName>
    </recommendedName>
</protein>
<reference evidence="2 3" key="1">
    <citation type="submission" date="2020-08" db="EMBL/GenBank/DDBJ databases">
        <title>Plant Genome Project.</title>
        <authorList>
            <person name="Zhang R.-G."/>
        </authorList>
    </citation>
    <scope>NUCLEOTIDE SEQUENCE [LARGE SCALE GENOMIC DNA]</scope>
    <source>
        <tissue evidence="2">Rhizome</tissue>
    </source>
</reference>
<comment type="caution">
    <text evidence="2">The sequence shown here is derived from an EMBL/GenBank/DDBJ whole genome shotgun (WGS) entry which is preliminary data.</text>
</comment>
<proteinExistence type="predicted"/>
<keyword evidence="3" id="KW-1185">Reference proteome</keyword>
<organism evidence="2 3">
    <name type="scientific">Zingiber officinale</name>
    <name type="common">Ginger</name>
    <name type="synonym">Amomum zingiber</name>
    <dbReference type="NCBI Taxonomy" id="94328"/>
    <lineage>
        <taxon>Eukaryota</taxon>
        <taxon>Viridiplantae</taxon>
        <taxon>Streptophyta</taxon>
        <taxon>Embryophyta</taxon>
        <taxon>Tracheophyta</taxon>
        <taxon>Spermatophyta</taxon>
        <taxon>Magnoliopsida</taxon>
        <taxon>Liliopsida</taxon>
        <taxon>Zingiberales</taxon>
        <taxon>Zingiberaceae</taxon>
        <taxon>Zingiber</taxon>
    </lineage>
</organism>
<dbReference type="Proteomes" id="UP000734854">
    <property type="component" value="Unassembled WGS sequence"/>
</dbReference>
<evidence type="ECO:0000259" key="1">
    <source>
        <dbReference type="PROSITE" id="PS51352"/>
    </source>
</evidence>
<name>A0A8J5I2M8_ZINOF</name>
<gene>
    <name evidence="2" type="ORF">ZIOFF_008028</name>
</gene>
<dbReference type="CDD" id="cd02947">
    <property type="entry name" value="TRX_family"/>
    <property type="match status" value="1"/>
</dbReference>
<dbReference type="SUPFAM" id="SSF52833">
    <property type="entry name" value="Thioredoxin-like"/>
    <property type="match status" value="1"/>
</dbReference>
<dbReference type="InterPro" id="IPR013766">
    <property type="entry name" value="Thioredoxin_domain"/>
</dbReference>
<dbReference type="GO" id="GO:0009507">
    <property type="term" value="C:chloroplast"/>
    <property type="evidence" value="ECO:0007669"/>
    <property type="project" value="TreeGrafter"/>
</dbReference>